<dbReference type="SUPFAM" id="SSF55811">
    <property type="entry name" value="Nudix"/>
    <property type="match status" value="1"/>
</dbReference>
<proteinExistence type="predicted"/>
<name>A0ABV7LI41_9HYPH</name>
<dbReference type="Proteomes" id="UP001595536">
    <property type="component" value="Unassembled WGS sequence"/>
</dbReference>
<organism evidence="1 2">
    <name type="scientific">Camelimonas abortus</name>
    <dbReference type="NCBI Taxonomy" id="1017184"/>
    <lineage>
        <taxon>Bacteria</taxon>
        <taxon>Pseudomonadati</taxon>
        <taxon>Pseudomonadota</taxon>
        <taxon>Alphaproteobacteria</taxon>
        <taxon>Hyphomicrobiales</taxon>
        <taxon>Chelatococcaceae</taxon>
        <taxon>Camelimonas</taxon>
    </lineage>
</organism>
<accession>A0ABV7LI41</accession>
<gene>
    <name evidence="1" type="ORF">ACFOEX_10745</name>
</gene>
<evidence type="ECO:0000313" key="1">
    <source>
        <dbReference type="EMBL" id="MFC3266823.1"/>
    </source>
</evidence>
<protein>
    <submittedName>
        <fullName evidence="1">NUDIX hydrolase</fullName>
    </submittedName>
</protein>
<dbReference type="InterPro" id="IPR015797">
    <property type="entry name" value="NUDIX_hydrolase-like_dom_sf"/>
</dbReference>
<sequence length="246" mass="27068">MSCERGAFPWREAPAIAPLRAVTARFVRRPWPWAEANRARIEAYWREAKARRPRLFNGAILLSRRPQIRDGHYEAVYQPVDFAAFLTWRDLGWPDPGMVNGFSMAALRGADGAFVAGVQGRHTANGGSVYFAAGTPDLSDVRPDGAVDLAGNIVRELREETGLDAAGLAFAPGWTAVLDGGRAALVREARSPLPAEELARRIRAHIAADPEAELADVVVIRSAADIDPARMQPFMRAWLAWRFAQE</sequence>
<dbReference type="RefSeq" id="WP_376829859.1">
    <property type="nucleotide sequence ID" value="NZ_JBHLWR010000006.1"/>
</dbReference>
<evidence type="ECO:0000313" key="2">
    <source>
        <dbReference type="Proteomes" id="UP001595536"/>
    </source>
</evidence>
<comment type="caution">
    <text evidence="1">The sequence shown here is derived from an EMBL/GenBank/DDBJ whole genome shotgun (WGS) entry which is preliminary data.</text>
</comment>
<dbReference type="EMBL" id="JBHRUV010000058">
    <property type="protein sequence ID" value="MFC3266823.1"/>
    <property type="molecule type" value="Genomic_DNA"/>
</dbReference>
<dbReference type="GO" id="GO:0016787">
    <property type="term" value="F:hydrolase activity"/>
    <property type="evidence" value="ECO:0007669"/>
    <property type="project" value="UniProtKB-KW"/>
</dbReference>
<keyword evidence="2" id="KW-1185">Reference proteome</keyword>
<reference evidence="2" key="1">
    <citation type="journal article" date="2019" name="Int. J. Syst. Evol. Microbiol.">
        <title>The Global Catalogue of Microorganisms (GCM) 10K type strain sequencing project: providing services to taxonomists for standard genome sequencing and annotation.</title>
        <authorList>
            <consortium name="The Broad Institute Genomics Platform"/>
            <consortium name="The Broad Institute Genome Sequencing Center for Infectious Disease"/>
            <person name="Wu L."/>
            <person name="Ma J."/>
        </authorList>
    </citation>
    <scope>NUCLEOTIDE SEQUENCE [LARGE SCALE GENOMIC DNA]</scope>
    <source>
        <strain evidence="2">CCM 7941</strain>
    </source>
</reference>
<keyword evidence="1" id="KW-0378">Hydrolase</keyword>